<proteinExistence type="predicted"/>
<sequence length="55" mass="5944">MTLFLLLLLVAIGLGITGLVVGGLFYLFVIGVVVFLADLVFLGTRLRQGGRRPVR</sequence>
<dbReference type="RefSeq" id="WP_170066564.1">
    <property type="nucleotide sequence ID" value="NZ_ASQP01000212.1"/>
</dbReference>
<evidence type="ECO:0000313" key="2">
    <source>
        <dbReference type="EMBL" id="OMI38662.1"/>
    </source>
</evidence>
<dbReference type="Proteomes" id="UP000186168">
    <property type="component" value="Unassembled WGS sequence"/>
</dbReference>
<reference evidence="2 3" key="1">
    <citation type="submission" date="2013-05" db="EMBL/GenBank/DDBJ databases">
        <title>Genome sequence of Streptomyces sparsogenes DSM 40356.</title>
        <authorList>
            <person name="Coyne S."/>
            <person name="Seebeck F.P."/>
        </authorList>
    </citation>
    <scope>NUCLEOTIDE SEQUENCE [LARGE SCALE GENOMIC DNA]</scope>
    <source>
        <strain evidence="2 3">DSM 40356</strain>
    </source>
</reference>
<comment type="caution">
    <text evidence="2">The sequence shown here is derived from an EMBL/GenBank/DDBJ whole genome shotgun (WGS) entry which is preliminary data.</text>
</comment>
<dbReference type="EMBL" id="ASQP01000212">
    <property type="protein sequence ID" value="OMI38662.1"/>
    <property type="molecule type" value="Genomic_DNA"/>
</dbReference>
<keyword evidence="1" id="KW-0812">Transmembrane</keyword>
<dbReference type="GeneID" id="96748802"/>
<keyword evidence="3" id="KW-1185">Reference proteome</keyword>
<evidence type="ECO:0000256" key="1">
    <source>
        <dbReference type="SAM" id="Phobius"/>
    </source>
</evidence>
<gene>
    <name evidence="2" type="ORF">SPAR_14899</name>
</gene>
<name>A0A1R1SK64_9ACTN</name>
<protein>
    <submittedName>
        <fullName evidence="2">Uncharacterized protein</fullName>
    </submittedName>
</protein>
<keyword evidence="1" id="KW-1133">Transmembrane helix</keyword>
<dbReference type="STRING" id="67365.GCA_001704635_06030"/>
<feature type="transmembrane region" description="Helical" evidence="1">
    <location>
        <begin position="25"/>
        <end position="46"/>
    </location>
</feature>
<keyword evidence="1" id="KW-0472">Membrane</keyword>
<evidence type="ECO:0000313" key="3">
    <source>
        <dbReference type="Proteomes" id="UP000186168"/>
    </source>
</evidence>
<organism evidence="2 3">
    <name type="scientific">Streptomyces sparsogenes DSM 40356</name>
    <dbReference type="NCBI Taxonomy" id="1331668"/>
    <lineage>
        <taxon>Bacteria</taxon>
        <taxon>Bacillati</taxon>
        <taxon>Actinomycetota</taxon>
        <taxon>Actinomycetes</taxon>
        <taxon>Kitasatosporales</taxon>
        <taxon>Streptomycetaceae</taxon>
        <taxon>Streptomyces</taxon>
    </lineage>
</organism>
<accession>A0A1R1SK64</accession>
<dbReference type="AlphaFoldDB" id="A0A1R1SK64"/>